<dbReference type="InterPro" id="IPR057670">
    <property type="entry name" value="SH3_retrovirus"/>
</dbReference>
<evidence type="ECO:0000259" key="1">
    <source>
        <dbReference type="Pfam" id="PF25597"/>
    </source>
</evidence>
<feature type="domain" description="Retroviral polymerase SH3-like" evidence="1">
    <location>
        <begin position="123"/>
        <end position="176"/>
    </location>
</feature>
<comment type="caution">
    <text evidence="2">The sequence shown here is derived from an EMBL/GenBank/DDBJ whole genome shotgun (WGS) entry which is preliminary data.</text>
</comment>
<protein>
    <recommendedName>
        <fullName evidence="1">Retroviral polymerase SH3-like domain-containing protein</fullName>
    </recommendedName>
</protein>
<dbReference type="Pfam" id="PF25597">
    <property type="entry name" value="SH3_retrovirus"/>
    <property type="match status" value="1"/>
</dbReference>
<dbReference type="Proteomes" id="UP000257109">
    <property type="component" value="Unassembled WGS sequence"/>
</dbReference>
<dbReference type="EMBL" id="QJKJ01011044">
    <property type="protein sequence ID" value="RDX72143.1"/>
    <property type="molecule type" value="Genomic_DNA"/>
</dbReference>
<organism evidence="2 3">
    <name type="scientific">Mucuna pruriens</name>
    <name type="common">Velvet bean</name>
    <name type="synonym">Dolichos pruriens</name>
    <dbReference type="NCBI Taxonomy" id="157652"/>
    <lineage>
        <taxon>Eukaryota</taxon>
        <taxon>Viridiplantae</taxon>
        <taxon>Streptophyta</taxon>
        <taxon>Embryophyta</taxon>
        <taxon>Tracheophyta</taxon>
        <taxon>Spermatophyta</taxon>
        <taxon>Magnoliopsida</taxon>
        <taxon>eudicotyledons</taxon>
        <taxon>Gunneridae</taxon>
        <taxon>Pentapetalae</taxon>
        <taxon>rosids</taxon>
        <taxon>fabids</taxon>
        <taxon>Fabales</taxon>
        <taxon>Fabaceae</taxon>
        <taxon>Papilionoideae</taxon>
        <taxon>50 kb inversion clade</taxon>
        <taxon>NPAAA clade</taxon>
        <taxon>indigoferoid/millettioid clade</taxon>
        <taxon>Phaseoleae</taxon>
        <taxon>Mucuna</taxon>
    </lineage>
</organism>
<accession>A0A371F1S5</accession>
<proteinExistence type="predicted"/>
<name>A0A371F1S5_MUCPR</name>
<sequence length="235" mass="27433">MLFGCTKLYTKLRWECLLTGLSSKVKNSHDQQILRKEFRVGQKVLLFNLRLKLIGGKLRSRWDGPFVITNVFPYSVVELKDEHTNSTFQVNRHQIKLFHEGPASIAGEMKTISLIEPTPKLWAFVHVPKDERSKFDMKTRQCIFIGYGQDEYNPIEKKLVKSCDVKFMEYQTIEDIDKVKKTTHEKDNSLFEIGPVWMLVHDLDIVDNNVQIGEQHNYLGDDFDIPLDDDVEEEQ</sequence>
<keyword evidence="3" id="KW-1185">Reference proteome</keyword>
<gene>
    <name evidence="2" type="ORF">CR513_48411</name>
</gene>
<evidence type="ECO:0000313" key="3">
    <source>
        <dbReference type="Proteomes" id="UP000257109"/>
    </source>
</evidence>
<evidence type="ECO:0000313" key="2">
    <source>
        <dbReference type="EMBL" id="RDX72143.1"/>
    </source>
</evidence>
<reference evidence="2" key="1">
    <citation type="submission" date="2018-05" db="EMBL/GenBank/DDBJ databases">
        <title>Draft genome of Mucuna pruriens seed.</title>
        <authorList>
            <person name="Nnadi N.E."/>
            <person name="Vos R."/>
            <person name="Hasami M.H."/>
            <person name="Devisetty U.K."/>
            <person name="Aguiy J.C."/>
        </authorList>
    </citation>
    <scope>NUCLEOTIDE SEQUENCE [LARGE SCALE GENOMIC DNA]</scope>
    <source>
        <strain evidence="2">JCA_2017</strain>
    </source>
</reference>
<dbReference type="OrthoDB" id="1741700at2759"/>
<dbReference type="AlphaFoldDB" id="A0A371F1S5"/>
<feature type="non-terminal residue" evidence="2">
    <location>
        <position position="1"/>
    </location>
</feature>